<dbReference type="GO" id="GO:0032543">
    <property type="term" value="P:mitochondrial translation"/>
    <property type="evidence" value="ECO:0007669"/>
    <property type="project" value="TreeGrafter"/>
</dbReference>
<reference evidence="6" key="1">
    <citation type="submission" date="2022-07" db="EMBL/GenBank/DDBJ databases">
        <title>Fungi with potential for degradation of polypropylene.</title>
        <authorList>
            <person name="Gostincar C."/>
        </authorList>
    </citation>
    <scope>NUCLEOTIDE SEQUENCE</scope>
    <source>
        <strain evidence="6">EXF-13308</strain>
    </source>
</reference>
<proteinExistence type="inferred from homology"/>
<sequence>MATAAAGEAALRKAPFRIGGKKVFLPNHVITFVRPKPRQPANLATFIVPLQFNKLDFRDYLYNVYNVEVRAVRSFINGQAPRQKHDGTGPWYRPRSKKMMTVELLKPFVWPEVPEDLKGWDKEMHEAQQKARTQSWRVREKFQGGHPYLLEQLDELDESGALAREALKKQAEELRAGERVWTTDAVLDEKWTEVETDIDLADSAEPKSEGESTKST</sequence>
<dbReference type="Proteomes" id="UP001174694">
    <property type="component" value="Unassembled WGS sequence"/>
</dbReference>
<evidence type="ECO:0000256" key="3">
    <source>
        <dbReference type="ARBA" id="ARBA00023274"/>
    </source>
</evidence>
<dbReference type="SUPFAM" id="SSF54189">
    <property type="entry name" value="Ribosomal proteins S24e, L23 and L15e"/>
    <property type="match status" value="1"/>
</dbReference>
<dbReference type="PANTHER" id="PTHR12059:SF5">
    <property type="entry name" value="LARGE RIBOSOMAL SUBUNIT PROTEIN UL23M"/>
    <property type="match status" value="1"/>
</dbReference>
<dbReference type="GO" id="GO:0005762">
    <property type="term" value="C:mitochondrial large ribosomal subunit"/>
    <property type="evidence" value="ECO:0007669"/>
    <property type="project" value="TreeGrafter"/>
</dbReference>
<comment type="caution">
    <text evidence="6">The sequence shown here is derived from an EMBL/GenBank/DDBJ whole genome shotgun (WGS) entry which is preliminary data.</text>
</comment>
<keyword evidence="2" id="KW-0689">Ribosomal protein</keyword>
<organism evidence="6 7">
    <name type="scientific">Pleurostoma richardsiae</name>
    <dbReference type="NCBI Taxonomy" id="41990"/>
    <lineage>
        <taxon>Eukaryota</taxon>
        <taxon>Fungi</taxon>
        <taxon>Dikarya</taxon>
        <taxon>Ascomycota</taxon>
        <taxon>Pezizomycotina</taxon>
        <taxon>Sordariomycetes</taxon>
        <taxon>Sordariomycetidae</taxon>
        <taxon>Calosphaeriales</taxon>
        <taxon>Pleurostomataceae</taxon>
        <taxon>Pleurostoma</taxon>
    </lineage>
</organism>
<evidence type="ECO:0000313" key="7">
    <source>
        <dbReference type="Proteomes" id="UP001174694"/>
    </source>
</evidence>
<name>A0AA38RRF8_9PEZI</name>
<comment type="similarity">
    <text evidence="1">Belongs to the universal ribosomal protein uL23 family.</text>
</comment>
<gene>
    <name evidence="6" type="ORF">NKR23_g8243</name>
</gene>
<dbReference type="InterPro" id="IPR012677">
    <property type="entry name" value="Nucleotide-bd_a/b_plait_sf"/>
</dbReference>
<dbReference type="GO" id="GO:0003735">
    <property type="term" value="F:structural constituent of ribosome"/>
    <property type="evidence" value="ECO:0007669"/>
    <property type="project" value="InterPro"/>
</dbReference>
<evidence type="ECO:0000256" key="2">
    <source>
        <dbReference type="ARBA" id="ARBA00022980"/>
    </source>
</evidence>
<dbReference type="AlphaFoldDB" id="A0AA38RRF8"/>
<accession>A0AA38RRF8</accession>
<feature type="region of interest" description="Disordered" evidence="5">
    <location>
        <begin position="197"/>
        <end position="216"/>
    </location>
</feature>
<evidence type="ECO:0000256" key="1">
    <source>
        <dbReference type="ARBA" id="ARBA00006700"/>
    </source>
</evidence>
<dbReference type="PANTHER" id="PTHR12059">
    <property type="entry name" value="RIBOSOMAL PROTEIN L23-RELATED"/>
    <property type="match status" value="1"/>
</dbReference>
<dbReference type="Gene3D" id="3.30.70.330">
    <property type="match status" value="1"/>
</dbReference>
<dbReference type="EMBL" id="JANBVO010000028">
    <property type="protein sequence ID" value="KAJ9138941.1"/>
    <property type="molecule type" value="Genomic_DNA"/>
</dbReference>
<keyword evidence="3" id="KW-0687">Ribonucleoprotein</keyword>
<dbReference type="InterPro" id="IPR013025">
    <property type="entry name" value="Ribosomal_uL23-like"/>
</dbReference>
<evidence type="ECO:0000256" key="4">
    <source>
        <dbReference type="ARBA" id="ARBA00039977"/>
    </source>
</evidence>
<feature type="compositionally biased region" description="Basic and acidic residues" evidence="5">
    <location>
        <begin position="204"/>
        <end position="216"/>
    </location>
</feature>
<evidence type="ECO:0000313" key="6">
    <source>
        <dbReference type="EMBL" id="KAJ9138941.1"/>
    </source>
</evidence>
<dbReference type="InterPro" id="IPR012678">
    <property type="entry name" value="Ribosomal_uL23/eL15/eS24_sf"/>
</dbReference>
<keyword evidence="7" id="KW-1185">Reference proteome</keyword>
<protein>
    <recommendedName>
        <fullName evidence="4">Large ribosomal subunit protein uL23m</fullName>
    </recommendedName>
</protein>
<dbReference type="Pfam" id="PF00276">
    <property type="entry name" value="Ribosomal_L23"/>
    <property type="match status" value="1"/>
</dbReference>
<evidence type="ECO:0000256" key="5">
    <source>
        <dbReference type="SAM" id="MobiDB-lite"/>
    </source>
</evidence>